<dbReference type="SUPFAM" id="SSF103473">
    <property type="entry name" value="MFS general substrate transporter"/>
    <property type="match status" value="1"/>
</dbReference>
<organism evidence="2 3">
    <name type="scientific">Metaclostridioides mangenotii</name>
    <dbReference type="NCBI Taxonomy" id="1540"/>
    <lineage>
        <taxon>Bacteria</taxon>
        <taxon>Bacillati</taxon>
        <taxon>Bacillota</taxon>
        <taxon>Clostridia</taxon>
        <taxon>Peptostreptococcales</taxon>
        <taxon>Peptostreptococcaceae</taxon>
        <taxon>Metaclostridioides</taxon>
    </lineage>
</organism>
<keyword evidence="3" id="KW-1185">Reference proteome</keyword>
<feature type="transmembrane region" description="Helical" evidence="1">
    <location>
        <begin position="83"/>
        <end position="106"/>
    </location>
</feature>
<gene>
    <name evidence="2" type="ORF">J2Z43_001436</name>
</gene>
<evidence type="ECO:0000256" key="1">
    <source>
        <dbReference type="SAM" id="Phobius"/>
    </source>
</evidence>
<dbReference type="RefSeq" id="WP_209456526.1">
    <property type="nucleotide sequence ID" value="NZ_BAAACS010000002.1"/>
</dbReference>
<accession>A0ABS4EAU6</accession>
<feature type="transmembrane region" description="Helical" evidence="1">
    <location>
        <begin position="188"/>
        <end position="210"/>
    </location>
</feature>
<dbReference type="NCBIfam" id="NF038403">
    <property type="entry name" value="perm_prefix_1"/>
    <property type="match status" value="1"/>
</dbReference>
<feature type="transmembrane region" description="Helical" evidence="1">
    <location>
        <begin position="112"/>
        <end position="131"/>
    </location>
</feature>
<protein>
    <submittedName>
        <fullName evidence="2">Uncharacterized membrane protein YkvA (DUF1232 family)</fullName>
    </submittedName>
</protein>
<dbReference type="InterPro" id="IPR047928">
    <property type="entry name" value="Perm_prefix_1"/>
</dbReference>
<name>A0ABS4EAU6_9FIRM</name>
<evidence type="ECO:0000313" key="3">
    <source>
        <dbReference type="Proteomes" id="UP000767291"/>
    </source>
</evidence>
<dbReference type="InterPro" id="IPR036259">
    <property type="entry name" value="MFS_trans_sf"/>
</dbReference>
<keyword evidence="1" id="KW-0812">Transmembrane</keyword>
<dbReference type="Proteomes" id="UP000767291">
    <property type="component" value="Unassembled WGS sequence"/>
</dbReference>
<keyword evidence="1" id="KW-1133">Transmembrane helix</keyword>
<sequence length="219" mass="25181">MRREIEMYVDGLFEKAPSNGRTRELKEEILANSIDRYNDLIDAGIDENEAYTSVVGNIGNVGNLIFDYNLYNDKEAEERKKSAMITAISIMLYILSPIGIILSEAFGWVEEFAIVIFFVIVAIATGMLVYNNMSKIKKYDREDESIVEEIKEKKTVRYQKNRVRKAISSAVWAIVISAYFIISFLTSAWYVTWVIFIIGYAVDQIISAFIELKEEKDYV</sequence>
<evidence type="ECO:0000313" key="2">
    <source>
        <dbReference type="EMBL" id="MBP1855043.1"/>
    </source>
</evidence>
<dbReference type="EMBL" id="JAGGJX010000002">
    <property type="protein sequence ID" value="MBP1855043.1"/>
    <property type="molecule type" value="Genomic_DNA"/>
</dbReference>
<feature type="transmembrane region" description="Helical" evidence="1">
    <location>
        <begin position="163"/>
        <end position="182"/>
    </location>
</feature>
<proteinExistence type="predicted"/>
<reference evidence="2 3" key="1">
    <citation type="submission" date="2021-03" db="EMBL/GenBank/DDBJ databases">
        <title>Genomic Encyclopedia of Type Strains, Phase IV (KMG-IV): sequencing the most valuable type-strain genomes for metagenomic binning, comparative biology and taxonomic classification.</title>
        <authorList>
            <person name="Goeker M."/>
        </authorList>
    </citation>
    <scope>NUCLEOTIDE SEQUENCE [LARGE SCALE GENOMIC DNA]</scope>
    <source>
        <strain evidence="2 3">DSM 1289</strain>
    </source>
</reference>
<keyword evidence="1" id="KW-0472">Membrane</keyword>
<comment type="caution">
    <text evidence="2">The sequence shown here is derived from an EMBL/GenBank/DDBJ whole genome shotgun (WGS) entry which is preliminary data.</text>
</comment>